<dbReference type="EMBL" id="LK028596">
    <property type="protein sequence ID" value="CDS23954.1"/>
    <property type="molecule type" value="Genomic_DNA"/>
</dbReference>
<dbReference type="WBParaSite" id="EgrG_002047300">
    <property type="protein sequence ID" value="EgrG_002047300"/>
    <property type="gene ID" value="EgrG_002047300"/>
</dbReference>
<sequence length="118" mass="13546">MRRSITQPEDRTTLIDYHPSSSLHIHQRDHFSEQPTGTTHETDCWTNKTRCSECSDKFPHLNAIVKLEVQQRRGLMVCPSSLPWYTSTAMASEIASTNEDLPFCILTLLSLQRHFAKS</sequence>
<name>U6JIP3_ECHGR</name>
<accession>U6JIP3</accession>
<reference evidence="4 5" key="3">
    <citation type="submission" date="2020-10" db="UniProtKB">
        <authorList>
            <consortium name="WormBaseParasite"/>
        </authorList>
    </citation>
    <scope>IDENTIFICATION</scope>
</reference>
<evidence type="ECO:0000313" key="5">
    <source>
        <dbReference type="WBParaSite" id="EgrG_002047300"/>
    </source>
</evidence>
<evidence type="ECO:0000313" key="4">
    <source>
        <dbReference type="WBParaSite" id="EgrG_002047000"/>
    </source>
</evidence>
<evidence type="ECO:0000313" key="3">
    <source>
        <dbReference type="Proteomes" id="UP000492820"/>
    </source>
</evidence>
<reference evidence="2" key="2">
    <citation type="submission" date="2014-06" db="EMBL/GenBank/DDBJ databases">
        <authorList>
            <person name="Aslett M."/>
        </authorList>
    </citation>
    <scope>NUCLEOTIDE SEQUENCE</scope>
</reference>
<protein>
    <submittedName>
        <fullName evidence="2 4">Uncharacterized protein</fullName>
    </submittedName>
</protein>
<dbReference type="EMBL" id="LK028596">
    <property type="protein sequence ID" value="CDS23957.1"/>
    <property type="molecule type" value="Genomic_DNA"/>
</dbReference>
<dbReference type="WBParaSite" id="EgrG_002047000">
    <property type="protein sequence ID" value="EgrG_002047000"/>
    <property type="gene ID" value="EgrG_002047000"/>
</dbReference>
<gene>
    <name evidence="1" type="ORF">EgrG_002047000</name>
    <name evidence="2" type="ORF">EgrG_002047300</name>
</gene>
<proteinExistence type="predicted"/>
<reference evidence="2 3" key="1">
    <citation type="journal article" date="2013" name="Nature">
        <title>The genomes of four tapeworm species reveal adaptations to parasitism.</title>
        <authorList>
            <person name="Tsai I.J."/>
            <person name="Zarowiecki M."/>
            <person name="Holroyd N."/>
            <person name="Garciarrubio A."/>
            <person name="Sanchez-Flores A."/>
            <person name="Brooks K.L."/>
            <person name="Tracey A."/>
            <person name="Bobes R.J."/>
            <person name="Fragoso G."/>
            <person name="Sciutto E."/>
            <person name="Aslett M."/>
            <person name="Beasley H."/>
            <person name="Bennett H.M."/>
            <person name="Cai J."/>
            <person name="Camicia F."/>
            <person name="Clark R."/>
            <person name="Cucher M."/>
            <person name="De Silva N."/>
            <person name="Day T.A."/>
            <person name="Deplazes P."/>
            <person name="Estrada K."/>
            <person name="Fernandez C."/>
            <person name="Holland P.W."/>
            <person name="Hou J."/>
            <person name="Hu S."/>
            <person name="Huckvale T."/>
            <person name="Hung S.S."/>
            <person name="Kamenetzky L."/>
            <person name="Keane J.A."/>
            <person name="Kiss F."/>
            <person name="Koziol U."/>
            <person name="Lambert O."/>
            <person name="Liu K."/>
            <person name="Luo X."/>
            <person name="Luo Y."/>
            <person name="Macchiaroli N."/>
            <person name="Nichol S."/>
            <person name="Paps J."/>
            <person name="Parkinson J."/>
            <person name="Pouchkina-Stantcheva N."/>
            <person name="Riddiford N."/>
            <person name="Rosenzvit M."/>
            <person name="Salinas G."/>
            <person name="Wasmuth J.D."/>
            <person name="Zamanian M."/>
            <person name="Zheng Y."/>
            <person name="Cai X."/>
            <person name="Soberon X."/>
            <person name="Olson P.D."/>
            <person name="Laclette J.P."/>
            <person name="Brehm K."/>
            <person name="Berriman M."/>
            <person name="Garciarrubio A."/>
            <person name="Bobes R.J."/>
            <person name="Fragoso G."/>
            <person name="Sanchez-Flores A."/>
            <person name="Estrada K."/>
            <person name="Cevallos M.A."/>
            <person name="Morett E."/>
            <person name="Gonzalez V."/>
            <person name="Portillo T."/>
            <person name="Ochoa-Leyva A."/>
            <person name="Jose M.V."/>
            <person name="Sciutto E."/>
            <person name="Landa A."/>
            <person name="Jimenez L."/>
            <person name="Valdes V."/>
            <person name="Carrero J.C."/>
            <person name="Larralde C."/>
            <person name="Morales-Montor J."/>
            <person name="Limon-Lason J."/>
            <person name="Soberon X."/>
            <person name="Laclette J.P."/>
        </authorList>
    </citation>
    <scope>NUCLEOTIDE SEQUENCE [LARGE SCALE GENOMIC DNA]</scope>
</reference>
<organism evidence="2">
    <name type="scientific">Echinococcus granulosus</name>
    <name type="common">Hydatid tapeworm</name>
    <dbReference type="NCBI Taxonomy" id="6210"/>
    <lineage>
        <taxon>Eukaryota</taxon>
        <taxon>Metazoa</taxon>
        <taxon>Spiralia</taxon>
        <taxon>Lophotrochozoa</taxon>
        <taxon>Platyhelminthes</taxon>
        <taxon>Cestoda</taxon>
        <taxon>Eucestoda</taxon>
        <taxon>Cyclophyllidea</taxon>
        <taxon>Taeniidae</taxon>
        <taxon>Echinococcus</taxon>
        <taxon>Echinococcus granulosus group</taxon>
    </lineage>
</organism>
<evidence type="ECO:0000313" key="1">
    <source>
        <dbReference type="EMBL" id="CDS23954.1"/>
    </source>
</evidence>
<dbReference type="Proteomes" id="UP000492820">
    <property type="component" value="Unassembled WGS sequence"/>
</dbReference>
<dbReference type="AlphaFoldDB" id="U6JIP3"/>
<evidence type="ECO:0000313" key="2">
    <source>
        <dbReference type="EMBL" id="CDS23957.1"/>
    </source>
</evidence>